<dbReference type="Proteomes" id="UP001187859">
    <property type="component" value="Unassembled WGS sequence"/>
</dbReference>
<evidence type="ECO:0000313" key="1">
    <source>
        <dbReference type="EMBL" id="MDV5391019.1"/>
    </source>
</evidence>
<dbReference type="RefSeq" id="WP_011716410.1">
    <property type="nucleotide sequence ID" value="NZ_JASGOQ010000001.1"/>
</dbReference>
<dbReference type="OrthoDB" id="6267576at2"/>
<reference evidence="1" key="1">
    <citation type="submission" date="2023-05" db="EMBL/GenBank/DDBJ databases">
        <title>Colonisation of extended spectrum b-lactamase- and carbapenemase-producing bacteria on hospital surfaces from low- and middle-income countries.</title>
        <authorList>
            <person name="Nieto-Rosado M."/>
            <person name="Sands K."/>
            <person name="Iregbu K."/>
            <person name="Zahra R."/>
            <person name="Mazarati J.B."/>
            <person name="Mehtar S."/>
            <person name="Barnards-Group B."/>
            <person name="Walsh T.R."/>
        </authorList>
    </citation>
    <scope>NUCLEOTIDE SEQUENCE</scope>
    <source>
        <strain evidence="1">PP-E493</strain>
    </source>
</reference>
<keyword evidence="1" id="KW-0969">Cilium</keyword>
<dbReference type="AlphaFoldDB" id="A0A1E3URE2"/>
<keyword evidence="1" id="KW-0966">Cell projection</keyword>
<organism evidence="1 2">
    <name type="scientific">Shewanella xiamenensis</name>
    <dbReference type="NCBI Taxonomy" id="332186"/>
    <lineage>
        <taxon>Bacteria</taxon>
        <taxon>Pseudomonadati</taxon>
        <taxon>Pseudomonadota</taxon>
        <taxon>Gammaproteobacteria</taxon>
        <taxon>Alteromonadales</taxon>
        <taxon>Shewanellaceae</taxon>
        <taxon>Shewanella</taxon>
    </lineage>
</organism>
<dbReference type="EMBL" id="JASGOQ010000001">
    <property type="protein sequence ID" value="MDV5391019.1"/>
    <property type="molecule type" value="Genomic_DNA"/>
</dbReference>
<name>A0A1E3URE2_9GAMM</name>
<sequence length="109" mass="12371">MKQLNELNELNITLSDTLNQLTRIPAEYPQTDELVSNLQVLVGERQLLLNVLVADASMTDADYLQCQLDLTKEFTIKANHIMADRQALLHAGSKNKRQISVYETIDSNR</sequence>
<comment type="caution">
    <text evidence="1">The sequence shown here is derived from an EMBL/GenBank/DDBJ whole genome shotgun (WGS) entry which is preliminary data.</text>
</comment>
<gene>
    <name evidence="1" type="ORF">QM089_12345</name>
</gene>
<keyword evidence="1" id="KW-0282">Flagellum</keyword>
<protein>
    <submittedName>
        <fullName evidence="1">Flagella biosynthesis chaperone for FliD, FliT</fullName>
    </submittedName>
</protein>
<evidence type="ECO:0000313" key="2">
    <source>
        <dbReference type="Proteomes" id="UP001187859"/>
    </source>
</evidence>
<proteinExistence type="predicted"/>
<accession>A0A1E3URE2</accession>